<proteinExistence type="predicted"/>
<dbReference type="Proteomes" id="UP001140949">
    <property type="component" value="Unassembled WGS sequence"/>
</dbReference>
<keyword evidence="2" id="KW-1185">Reference proteome</keyword>
<name>A0AAX6DTZ8_IRIPA</name>
<organism evidence="1 2">
    <name type="scientific">Iris pallida</name>
    <name type="common">Sweet iris</name>
    <dbReference type="NCBI Taxonomy" id="29817"/>
    <lineage>
        <taxon>Eukaryota</taxon>
        <taxon>Viridiplantae</taxon>
        <taxon>Streptophyta</taxon>
        <taxon>Embryophyta</taxon>
        <taxon>Tracheophyta</taxon>
        <taxon>Spermatophyta</taxon>
        <taxon>Magnoliopsida</taxon>
        <taxon>Liliopsida</taxon>
        <taxon>Asparagales</taxon>
        <taxon>Iridaceae</taxon>
        <taxon>Iridoideae</taxon>
        <taxon>Irideae</taxon>
        <taxon>Iris</taxon>
    </lineage>
</organism>
<reference evidence="1" key="2">
    <citation type="submission" date="2023-04" db="EMBL/GenBank/DDBJ databases">
        <authorList>
            <person name="Bruccoleri R.E."/>
            <person name="Oakeley E.J."/>
            <person name="Faust A.-M."/>
            <person name="Dessus-Babus S."/>
            <person name="Altorfer M."/>
            <person name="Burckhardt D."/>
            <person name="Oertli M."/>
            <person name="Naumann U."/>
            <person name="Petersen F."/>
            <person name="Wong J."/>
        </authorList>
    </citation>
    <scope>NUCLEOTIDE SEQUENCE</scope>
    <source>
        <strain evidence="1">GSM-AAB239-AS_SAM_17_03QT</strain>
        <tissue evidence="1">Leaf</tissue>
    </source>
</reference>
<sequence length="69" mass="8035">MDRPTSHVRSSPLGCQEDIRGVINWIRRLQDGTVFVKKGPDKEAPFEWKTKGKHQTLHIFVYYLLAILL</sequence>
<protein>
    <submittedName>
        <fullName evidence="1">70 kDa peptidyl-prolyl isomerase-like</fullName>
    </submittedName>
</protein>
<gene>
    <name evidence="1" type="ORF">M6B38_229435</name>
</gene>
<dbReference type="EMBL" id="JANAVB010042015">
    <property type="protein sequence ID" value="KAJ6795159.1"/>
    <property type="molecule type" value="Genomic_DNA"/>
</dbReference>
<keyword evidence="1" id="KW-0413">Isomerase</keyword>
<evidence type="ECO:0000313" key="1">
    <source>
        <dbReference type="EMBL" id="KAJ6795159.1"/>
    </source>
</evidence>
<dbReference type="AlphaFoldDB" id="A0AAX6DTZ8"/>
<comment type="caution">
    <text evidence="1">The sequence shown here is derived from an EMBL/GenBank/DDBJ whole genome shotgun (WGS) entry which is preliminary data.</text>
</comment>
<accession>A0AAX6DTZ8</accession>
<evidence type="ECO:0000313" key="2">
    <source>
        <dbReference type="Proteomes" id="UP001140949"/>
    </source>
</evidence>
<reference evidence="1" key="1">
    <citation type="journal article" date="2023" name="GigaByte">
        <title>Genome assembly of the bearded iris, Iris pallida Lam.</title>
        <authorList>
            <person name="Bruccoleri R.E."/>
            <person name="Oakeley E.J."/>
            <person name="Faust A.M.E."/>
            <person name="Altorfer M."/>
            <person name="Dessus-Babus S."/>
            <person name="Burckhardt D."/>
            <person name="Oertli M."/>
            <person name="Naumann U."/>
            <person name="Petersen F."/>
            <person name="Wong J."/>
        </authorList>
    </citation>
    <scope>NUCLEOTIDE SEQUENCE</scope>
    <source>
        <strain evidence="1">GSM-AAB239-AS_SAM_17_03QT</strain>
    </source>
</reference>
<dbReference type="GO" id="GO:0016853">
    <property type="term" value="F:isomerase activity"/>
    <property type="evidence" value="ECO:0007669"/>
    <property type="project" value="UniProtKB-KW"/>
</dbReference>